<keyword evidence="8" id="KW-0238">DNA-binding</keyword>
<evidence type="ECO:0000256" key="10">
    <source>
        <dbReference type="ARBA" id="ARBA00023242"/>
    </source>
</evidence>
<dbReference type="GO" id="GO:0005694">
    <property type="term" value="C:chromosome"/>
    <property type="evidence" value="ECO:0007669"/>
    <property type="project" value="UniProtKB-ARBA"/>
</dbReference>
<dbReference type="FunFam" id="3.30.160.60:FF:001732">
    <property type="entry name" value="Zgc:162936"/>
    <property type="match status" value="1"/>
</dbReference>
<evidence type="ECO:0000256" key="9">
    <source>
        <dbReference type="ARBA" id="ARBA00023163"/>
    </source>
</evidence>
<dbReference type="RefSeq" id="XP_009045519.1">
    <property type="nucleotide sequence ID" value="XM_009047271.1"/>
</dbReference>
<dbReference type="KEGG" id="lgi:LOTGIDRAFT_109963"/>
<dbReference type="Gene3D" id="3.30.160.60">
    <property type="entry name" value="Classic Zinc Finger"/>
    <property type="match status" value="8"/>
</dbReference>
<feature type="domain" description="C2H2-type" evidence="12">
    <location>
        <begin position="129"/>
        <end position="156"/>
    </location>
</feature>
<dbReference type="FunFam" id="3.30.160.60:FF:000110">
    <property type="entry name" value="Zinc finger protein-like"/>
    <property type="match status" value="1"/>
</dbReference>
<reference evidence="13 14" key="1">
    <citation type="journal article" date="2013" name="Nature">
        <title>Insights into bilaterian evolution from three spiralian genomes.</title>
        <authorList>
            <person name="Simakov O."/>
            <person name="Marletaz F."/>
            <person name="Cho S.J."/>
            <person name="Edsinger-Gonzales E."/>
            <person name="Havlak P."/>
            <person name="Hellsten U."/>
            <person name="Kuo D.H."/>
            <person name="Larsson T."/>
            <person name="Lv J."/>
            <person name="Arendt D."/>
            <person name="Savage R."/>
            <person name="Osoegawa K."/>
            <person name="de Jong P."/>
            <person name="Grimwood J."/>
            <person name="Chapman J.A."/>
            <person name="Shapiro H."/>
            <person name="Aerts A."/>
            <person name="Otillar R.P."/>
            <person name="Terry A.Y."/>
            <person name="Boore J.L."/>
            <person name="Grigoriev I.V."/>
            <person name="Lindberg D.R."/>
            <person name="Seaver E.C."/>
            <person name="Weisblat D.A."/>
            <person name="Putnam N.H."/>
            <person name="Rokhsar D.S."/>
        </authorList>
    </citation>
    <scope>NUCLEOTIDE SEQUENCE [LARGE SCALE GENOMIC DNA]</scope>
</reference>
<organism evidence="13 14">
    <name type="scientific">Lottia gigantea</name>
    <name type="common">Giant owl limpet</name>
    <dbReference type="NCBI Taxonomy" id="225164"/>
    <lineage>
        <taxon>Eukaryota</taxon>
        <taxon>Metazoa</taxon>
        <taxon>Spiralia</taxon>
        <taxon>Lophotrochozoa</taxon>
        <taxon>Mollusca</taxon>
        <taxon>Gastropoda</taxon>
        <taxon>Patellogastropoda</taxon>
        <taxon>Lottioidea</taxon>
        <taxon>Lottiidae</taxon>
        <taxon>Lottia</taxon>
    </lineage>
</organism>
<dbReference type="PROSITE" id="PS00028">
    <property type="entry name" value="ZINC_FINGER_C2H2_1"/>
    <property type="match status" value="6"/>
</dbReference>
<dbReference type="HOGENOM" id="CLU_002678_2_1_1"/>
<evidence type="ECO:0000256" key="6">
    <source>
        <dbReference type="ARBA" id="ARBA00022833"/>
    </source>
</evidence>
<feature type="non-terminal residue" evidence="13">
    <location>
        <position position="1"/>
    </location>
</feature>
<keyword evidence="7" id="KW-0805">Transcription regulation</keyword>
<dbReference type="SUPFAM" id="SSF57667">
    <property type="entry name" value="beta-beta-alpha zinc fingers"/>
    <property type="match status" value="4"/>
</dbReference>
<keyword evidence="9" id="KW-0804">Transcription</keyword>
<feature type="domain" description="C2H2-type" evidence="12">
    <location>
        <begin position="47"/>
        <end position="76"/>
    </location>
</feature>
<evidence type="ECO:0000313" key="13">
    <source>
        <dbReference type="EMBL" id="ESP04037.1"/>
    </source>
</evidence>
<dbReference type="FunFam" id="3.30.160.60:FF:000072">
    <property type="entry name" value="zinc finger protein 143 isoform X1"/>
    <property type="match status" value="1"/>
</dbReference>
<feature type="domain" description="C2H2-type" evidence="12">
    <location>
        <begin position="241"/>
        <end position="268"/>
    </location>
</feature>
<feature type="domain" description="C2H2-type" evidence="12">
    <location>
        <begin position="157"/>
        <end position="184"/>
    </location>
</feature>
<dbReference type="CTD" id="20230533"/>
<feature type="domain" description="C2H2-type" evidence="12">
    <location>
        <begin position="101"/>
        <end position="128"/>
    </location>
</feature>
<dbReference type="Pfam" id="PF16622">
    <property type="entry name" value="zf-C2H2_11"/>
    <property type="match status" value="1"/>
</dbReference>
<evidence type="ECO:0000256" key="3">
    <source>
        <dbReference type="ARBA" id="ARBA00022723"/>
    </source>
</evidence>
<evidence type="ECO:0000256" key="4">
    <source>
        <dbReference type="ARBA" id="ARBA00022737"/>
    </source>
</evidence>
<evidence type="ECO:0000256" key="2">
    <source>
        <dbReference type="ARBA" id="ARBA00006991"/>
    </source>
</evidence>
<dbReference type="EMBL" id="KB199905">
    <property type="protein sequence ID" value="ESP04037.1"/>
    <property type="molecule type" value="Genomic_DNA"/>
</dbReference>
<evidence type="ECO:0000313" key="14">
    <source>
        <dbReference type="Proteomes" id="UP000030746"/>
    </source>
</evidence>
<dbReference type="OrthoDB" id="4748970at2759"/>
<dbReference type="PANTHER" id="PTHR24393:SF136">
    <property type="entry name" value="LD28458P-RELATED"/>
    <property type="match status" value="1"/>
</dbReference>
<keyword evidence="14" id="KW-1185">Reference proteome</keyword>
<feature type="domain" description="C2H2-type" evidence="12">
    <location>
        <begin position="185"/>
        <end position="212"/>
    </location>
</feature>
<dbReference type="PANTHER" id="PTHR24393">
    <property type="entry name" value="ZINC FINGER PROTEIN"/>
    <property type="match status" value="1"/>
</dbReference>
<name>V4BE56_LOTGI</name>
<dbReference type="FunFam" id="3.30.160.60:FF:000702">
    <property type="entry name" value="Transcription factor E4F1 isoform 1"/>
    <property type="match status" value="1"/>
</dbReference>
<keyword evidence="3" id="KW-0479">Metal-binding</keyword>
<dbReference type="FunFam" id="3.30.160.60:FF:000446">
    <property type="entry name" value="Zinc finger protein"/>
    <property type="match status" value="2"/>
</dbReference>
<dbReference type="InterPro" id="IPR041697">
    <property type="entry name" value="Znf-C2H2_11"/>
</dbReference>
<proteinExistence type="inferred from homology"/>
<keyword evidence="6" id="KW-0862">Zinc</keyword>
<dbReference type="GO" id="GO:0008270">
    <property type="term" value="F:zinc ion binding"/>
    <property type="evidence" value="ECO:0007669"/>
    <property type="project" value="UniProtKB-KW"/>
</dbReference>
<evidence type="ECO:0000256" key="7">
    <source>
        <dbReference type="ARBA" id="ARBA00023015"/>
    </source>
</evidence>
<dbReference type="SMART" id="SM00355">
    <property type="entry name" value="ZnF_C2H2"/>
    <property type="match status" value="8"/>
</dbReference>
<dbReference type="GeneID" id="20230533"/>
<feature type="domain" description="C2H2-type" evidence="12">
    <location>
        <begin position="213"/>
        <end position="240"/>
    </location>
</feature>
<evidence type="ECO:0000256" key="11">
    <source>
        <dbReference type="PROSITE-ProRule" id="PRU00042"/>
    </source>
</evidence>
<dbReference type="PROSITE" id="PS50157">
    <property type="entry name" value="ZINC_FINGER_C2H2_2"/>
    <property type="match status" value="8"/>
</dbReference>
<gene>
    <name evidence="13" type="ORF">LOTGIDRAFT_109963</name>
</gene>
<accession>V4BE56</accession>
<protein>
    <recommendedName>
        <fullName evidence="12">C2H2-type domain-containing protein</fullName>
    </recommendedName>
</protein>
<evidence type="ECO:0000256" key="8">
    <source>
        <dbReference type="ARBA" id="ARBA00023125"/>
    </source>
</evidence>
<dbReference type="GO" id="GO:0005634">
    <property type="term" value="C:nucleus"/>
    <property type="evidence" value="ECO:0007669"/>
    <property type="project" value="UniProtKB-SubCell"/>
</dbReference>
<dbReference type="InterPro" id="IPR013087">
    <property type="entry name" value="Znf_C2H2_type"/>
</dbReference>
<keyword evidence="10" id="KW-0539">Nucleus</keyword>
<dbReference type="Pfam" id="PF00096">
    <property type="entry name" value="zf-C2H2"/>
    <property type="match status" value="7"/>
</dbReference>
<dbReference type="Proteomes" id="UP000030746">
    <property type="component" value="Unassembled WGS sequence"/>
</dbReference>
<dbReference type="InterPro" id="IPR036236">
    <property type="entry name" value="Znf_C2H2_sf"/>
</dbReference>
<evidence type="ECO:0000256" key="1">
    <source>
        <dbReference type="ARBA" id="ARBA00004123"/>
    </source>
</evidence>
<dbReference type="GO" id="GO:0000978">
    <property type="term" value="F:RNA polymerase II cis-regulatory region sequence-specific DNA binding"/>
    <property type="evidence" value="ECO:0007669"/>
    <property type="project" value="TreeGrafter"/>
</dbReference>
<evidence type="ECO:0000256" key="5">
    <source>
        <dbReference type="ARBA" id="ARBA00022771"/>
    </source>
</evidence>
<keyword evidence="4" id="KW-0677">Repeat</keyword>
<comment type="similarity">
    <text evidence="2">Belongs to the krueppel C2H2-type zinc-finger protein family.</text>
</comment>
<dbReference type="FunFam" id="3.30.160.60:FF:000340">
    <property type="entry name" value="zinc finger protein 473 isoform X1"/>
    <property type="match status" value="1"/>
</dbReference>
<dbReference type="GO" id="GO:0001228">
    <property type="term" value="F:DNA-binding transcription activator activity, RNA polymerase II-specific"/>
    <property type="evidence" value="ECO:0007669"/>
    <property type="project" value="TreeGrafter"/>
</dbReference>
<dbReference type="AlphaFoldDB" id="V4BE56"/>
<keyword evidence="5 11" id="KW-0863">Zinc-finger</keyword>
<feature type="domain" description="C2H2-type" evidence="12">
    <location>
        <begin position="17"/>
        <end position="46"/>
    </location>
</feature>
<evidence type="ECO:0000259" key="12">
    <source>
        <dbReference type="PROSITE" id="PS50157"/>
    </source>
</evidence>
<comment type="subcellular location">
    <subcellularLocation>
        <location evidence="1">Nucleus</location>
    </subcellularLocation>
</comment>
<dbReference type="OMA" id="SEEXAGS"/>
<sequence>AHVLKSHVLTHINRRDFPCTIEGCEYKFKTKGSLKRHLRRHTGERPYECPKCHRRFTESGALTRHCKSRTSCLEKNDSDLPRYGALSLEELPIPGADRNGYKCPACERIFRGSTYLKQHMRSHAGVKPHKCSLCEKCFITKDALTKHSAVHTEDRNYKCGECGKLFKRISHIREHLKVHSSDRPFSCEHCFKTFKTKNSRMVHLRTHNAVLPYQCRFCDRFFREKASLQRHIRMHTGERPYKCVHCGRGFSEQGTLQRHLKAKGRVIHLLSLFIPCTKNLYLTRKAELITEQLAEGKNQEEEPTVLAEFSSVVADTQYILPDGTEALDISVRFLYGLSV</sequence>